<name>A0A2C6ZQQ3_9ACTN</name>
<dbReference type="PANTHER" id="PTHR41260">
    <property type="entry name" value="PROTEIN ECSC"/>
    <property type="match status" value="1"/>
</dbReference>
<accession>A0A2C6ZQQ3</accession>
<dbReference type="PANTHER" id="PTHR41260:SF1">
    <property type="entry name" value="PROTEIN ECSC"/>
    <property type="match status" value="1"/>
</dbReference>
<evidence type="ECO:0000313" key="1">
    <source>
        <dbReference type="EMBL" id="SBN38888.1"/>
    </source>
</evidence>
<dbReference type="RefSeq" id="WP_230953317.1">
    <property type="nucleotide sequence ID" value="NZ_CCYP01000013.1"/>
</dbReference>
<dbReference type="EMBL" id="LT576035">
    <property type="protein sequence ID" value="SBN38888.1"/>
    <property type="molecule type" value="Genomic_DNA"/>
</dbReference>
<proteinExistence type="predicted"/>
<dbReference type="Pfam" id="PF12787">
    <property type="entry name" value="EcsC"/>
    <property type="match status" value="1"/>
</dbReference>
<organism evidence="1">
    <name type="scientific">Propionibacterium freudenreichii</name>
    <dbReference type="NCBI Taxonomy" id="1744"/>
    <lineage>
        <taxon>Bacteria</taxon>
        <taxon>Bacillati</taxon>
        <taxon>Actinomycetota</taxon>
        <taxon>Actinomycetes</taxon>
        <taxon>Propionibacteriales</taxon>
        <taxon>Propionibacteriaceae</taxon>
        <taxon>Propionibacterium</taxon>
    </lineage>
</organism>
<reference evidence="1" key="1">
    <citation type="submission" date="2016-05" db="EMBL/GenBank/DDBJ databases">
        <authorList>
            <person name="Lavstsen T."/>
            <person name="Jespersen J.S."/>
        </authorList>
    </citation>
    <scope>NUCLEOTIDE SEQUENCE</scope>
    <source>
        <strain evidence="1">PFRJS10</strain>
    </source>
</reference>
<dbReference type="InterPro" id="IPR024787">
    <property type="entry name" value="EcsC"/>
</dbReference>
<sequence length="374" mass="39416">MGPSEYELEAWEAIQRFKGRPLSQGMRWAGDKAADGFAALVDNADKFLDSHPKAQSAVSRGKEVAAKGAKAIGPGFRTAASALPDWSGEGIEATKRSLTRISRAGLSPRRVVDRHKKRGHEVSKLADVRRLDLEQIDEVRGLGASWYYPALAALSGAGAGFVISGSELVVMPSAGVAAAPSGGAIVGAFAGDATIVLGLSSRVVGQVALNYGYDPEDPAEKLFILSVVNAGTAMSATAKTAAMADVSRLTQALVRGKTWTALNESVISKVSQQVAKVFSFRLTKKGLGKAIPAIGIVVGGALNWTTLESIVDAADVAYRRRLLIEKYPQLRTEESSAWLSDIEGDVAEDADQAFSVLDELADAGGHDPREPQEG</sequence>
<dbReference type="AlphaFoldDB" id="A0A2C6ZQQ3"/>
<gene>
    <name evidence="1" type="ORF">PFR_JS10_1245</name>
</gene>
<protein>
    <submittedName>
        <fullName evidence="1">EcsC domain protein</fullName>
    </submittedName>
</protein>